<comment type="caution">
    <text evidence="1">The sequence shown here is derived from an EMBL/GenBank/DDBJ whole genome shotgun (WGS) entry which is preliminary data.</text>
</comment>
<protein>
    <submittedName>
        <fullName evidence="1">Uncharacterized protein</fullName>
    </submittedName>
</protein>
<reference evidence="1 2" key="1">
    <citation type="journal article" date="2023" name="Microorganisms">
        <title>Isolation and Genomic Characteristics of Cat-Borne Campylobacter felis sp. nov. and Sheep-Borne Campylobacter ovis sp. nov.</title>
        <authorList>
            <person name="Wang H."/>
            <person name="Li Y."/>
            <person name="Gu Y."/>
            <person name="Zhou G."/>
            <person name="Chen X."/>
            <person name="Zhang X."/>
            <person name="Shao Z."/>
            <person name="Zhang J."/>
            <person name="Zhang M."/>
        </authorList>
    </citation>
    <scope>NUCLEOTIDE SEQUENCE [LARGE SCALE GENOMIC DNA]</scope>
    <source>
        <strain evidence="1 2">XJK30-2</strain>
    </source>
</reference>
<name>A0ACC6FSA1_9HELI</name>
<organism evidence="1 2">
    <name type="scientific">Helicobacter zhangjianzhongii</name>
    <dbReference type="NCBI Taxonomy" id="2974574"/>
    <lineage>
        <taxon>Bacteria</taxon>
        <taxon>Pseudomonadati</taxon>
        <taxon>Campylobacterota</taxon>
        <taxon>Epsilonproteobacteria</taxon>
        <taxon>Campylobacterales</taxon>
        <taxon>Helicobacteraceae</taxon>
        <taxon>Helicobacter</taxon>
    </lineage>
</organism>
<keyword evidence="2" id="KW-1185">Reference proteome</keyword>
<evidence type="ECO:0000313" key="2">
    <source>
        <dbReference type="Proteomes" id="UP001173802"/>
    </source>
</evidence>
<dbReference type="EMBL" id="JANURN010000004">
    <property type="protein sequence ID" value="MDL0082106.1"/>
    <property type="molecule type" value="Genomic_DNA"/>
</dbReference>
<dbReference type="Proteomes" id="UP001173802">
    <property type="component" value="Unassembled WGS sequence"/>
</dbReference>
<accession>A0ACC6FSA1</accession>
<proteinExistence type="predicted"/>
<sequence>MSINNDFDMGRTDRGGMRHGTHIAEITILSGKYPSNASARNAMSGKL</sequence>
<gene>
    <name evidence="1" type="ORF">NYG90_05380</name>
</gene>
<evidence type="ECO:0000313" key="1">
    <source>
        <dbReference type="EMBL" id="MDL0082106.1"/>
    </source>
</evidence>